<proteinExistence type="predicted"/>
<sequence>MASNGTDPHEDFDVVEYADRVSLVVVPADSQLDLESETEWQVTSLGAVRLDSVWLERQIHEFVRDIPAEGRGCSGSHVPYYTKITRGSSDWGASGAVIDALLFIGVAGGGAAAAGVVGNAAYDLLKAFAGRIAERVRHQGFGNPISEEEASRVVEQFIYNRYSVSPHLLKARRVSSDLTAGTVDIEYVDDRGVIYSCQVYSPPEGTVAVTRVSRAAEDGSQLKIRRLTDS</sequence>
<accession>A0ABP7ARK0</accession>
<gene>
    <name evidence="1" type="ORF">GCM10022267_25890</name>
</gene>
<keyword evidence="2" id="KW-1185">Reference proteome</keyword>
<comment type="caution">
    <text evidence="1">The sequence shown here is derived from an EMBL/GenBank/DDBJ whole genome shotgun (WGS) entry which is preliminary data.</text>
</comment>
<evidence type="ECO:0000313" key="1">
    <source>
        <dbReference type="EMBL" id="GAA3638220.1"/>
    </source>
</evidence>
<protein>
    <submittedName>
        <fullName evidence="1">Uncharacterized protein</fullName>
    </submittedName>
</protein>
<organism evidence="1 2">
    <name type="scientific">Lentzea roselyniae</name>
    <dbReference type="NCBI Taxonomy" id="531940"/>
    <lineage>
        <taxon>Bacteria</taxon>
        <taxon>Bacillati</taxon>
        <taxon>Actinomycetota</taxon>
        <taxon>Actinomycetes</taxon>
        <taxon>Pseudonocardiales</taxon>
        <taxon>Pseudonocardiaceae</taxon>
        <taxon>Lentzea</taxon>
    </lineage>
</organism>
<dbReference type="RefSeq" id="WP_346129925.1">
    <property type="nucleotide sequence ID" value="NZ_BAABBE010000006.1"/>
</dbReference>
<dbReference type="Proteomes" id="UP001500711">
    <property type="component" value="Unassembled WGS sequence"/>
</dbReference>
<evidence type="ECO:0000313" key="2">
    <source>
        <dbReference type="Proteomes" id="UP001500711"/>
    </source>
</evidence>
<name>A0ABP7ARK0_9PSEU</name>
<reference evidence="2" key="1">
    <citation type="journal article" date="2019" name="Int. J. Syst. Evol. Microbiol.">
        <title>The Global Catalogue of Microorganisms (GCM) 10K type strain sequencing project: providing services to taxonomists for standard genome sequencing and annotation.</title>
        <authorList>
            <consortium name="The Broad Institute Genomics Platform"/>
            <consortium name="The Broad Institute Genome Sequencing Center for Infectious Disease"/>
            <person name="Wu L."/>
            <person name="Ma J."/>
        </authorList>
    </citation>
    <scope>NUCLEOTIDE SEQUENCE [LARGE SCALE GENOMIC DNA]</scope>
    <source>
        <strain evidence="2">JCM 17494</strain>
    </source>
</reference>
<dbReference type="EMBL" id="BAABBE010000006">
    <property type="protein sequence ID" value="GAA3638220.1"/>
    <property type="molecule type" value="Genomic_DNA"/>
</dbReference>